<dbReference type="RefSeq" id="WP_211785019.1">
    <property type="nucleotide sequence ID" value="NZ_CP047289.1"/>
</dbReference>
<dbReference type="Gene3D" id="2.60.40.2080">
    <property type="match status" value="1"/>
</dbReference>
<sequence length="117" mass="13032">MKYLNSATIGVTNGSQVLFSDFSNDGPMWTGTGPREMRQAVSFPEAFTADPTVTVSISMWDVAQETALRADICAENISRWGFDLVFRTWSDTRVARVRADWMAIGPVMSEDDWDVDG</sequence>
<dbReference type="KEGG" id="fap:GR316_05555"/>
<dbReference type="GO" id="GO:0098609">
    <property type="term" value="P:cell-cell adhesion"/>
    <property type="evidence" value="ECO:0007669"/>
    <property type="project" value="TreeGrafter"/>
</dbReference>
<evidence type="ECO:0000313" key="2">
    <source>
        <dbReference type="EMBL" id="QUS35769.1"/>
    </source>
</evidence>
<dbReference type="AlphaFoldDB" id="A0A8J8MSN8"/>
<dbReference type="GO" id="GO:0046871">
    <property type="term" value="F:N-acetylgalactosamine binding"/>
    <property type="evidence" value="ECO:0007669"/>
    <property type="project" value="TreeGrafter"/>
</dbReference>
<reference evidence="2" key="1">
    <citation type="submission" date="2020-01" db="EMBL/GenBank/DDBJ databases">
        <authorList>
            <person name="Yang Y."/>
            <person name="Kwon Y.M."/>
        </authorList>
    </citation>
    <scope>NUCLEOTIDE SEQUENCE</scope>
    <source>
        <strain evidence="2">PG104</strain>
    </source>
</reference>
<keyword evidence="3" id="KW-1185">Reference proteome</keyword>
<dbReference type="InterPro" id="IPR037221">
    <property type="entry name" value="H-type_lectin_dom_sf"/>
</dbReference>
<feature type="domain" description="H-type lectin" evidence="1">
    <location>
        <begin position="39"/>
        <end position="104"/>
    </location>
</feature>
<proteinExistence type="predicted"/>
<dbReference type="Proteomes" id="UP000679284">
    <property type="component" value="Chromosome"/>
</dbReference>
<dbReference type="GO" id="GO:0098636">
    <property type="term" value="C:protein complex involved in cell adhesion"/>
    <property type="evidence" value="ECO:0007669"/>
    <property type="project" value="TreeGrafter"/>
</dbReference>
<name>A0A8J8MSN8_9RHOB</name>
<dbReference type="PANTHER" id="PTHR46938">
    <property type="entry name" value="DISCOIDIN-1 SUBUNIT A-RELATED-RELATED"/>
    <property type="match status" value="1"/>
</dbReference>
<dbReference type="GO" id="GO:0045335">
    <property type="term" value="C:phagocytic vesicle"/>
    <property type="evidence" value="ECO:0007669"/>
    <property type="project" value="TreeGrafter"/>
</dbReference>
<protein>
    <recommendedName>
        <fullName evidence="1">H-type lectin domain-containing protein</fullName>
    </recommendedName>
</protein>
<evidence type="ECO:0000259" key="1">
    <source>
        <dbReference type="Pfam" id="PF09458"/>
    </source>
</evidence>
<dbReference type="EMBL" id="CP047289">
    <property type="protein sequence ID" value="QUS35769.1"/>
    <property type="molecule type" value="Genomic_DNA"/>
</dbReference>
<dbReference type="GO" id="GO:0009986">
    <property type="term" value="C:cell surface"/>
    <property type="evidence" value="ECO:0007669"/>
    <property type="project" value="TreeGrafter"/>
</dbReference>
<gene>
    <name evidence="2" type="ORF">GR316_05555</name>
</gene>
<dbReference type="GO" id="GO:0030247">
    <property type="term" value="F:polysaccharide binding"/>
    <property type="evidence" value="ECO:0007669"/>
    <property type="project" value="TreeGrafter"/>
</dbReference>
<dbReference type="InterPro" id="IPR052487">
    <property type="entry name" value="Galactose-binding_lectin"/>
</dbReference>
<dbReference type="InterPro" id="IPR019019">
    <property type="entry name" value="H-type_lectin_domain"/>
</dbReference>
<dbReference type="Pfam" id="PF09458">
    <property type="entry name" value="H_lectin"/>
    <property type="match status" value="1"/>
</dbReference>
<dbReference type="GO" id="GO:0070492">
    <property type="term" value="F:oligosaccharide binding"/>
    <property type="evidence" value="ECO:0007669"/>
    <property type="project" value="TreeGrafter"/>
</dbReference>
<evidence type="ECO:0000313" key="3">
    <source>
        <dbReference type="Proteomes" id="UP000679284"/>
    </source>
</evidence>
<organism evidence="2 3">
    <name type="scientific">Falsirhodobacter algicola</name>
    <dbReference type="NCBI Taxonomy" id="2692330"/>
    <lineage>
        <taxon>Bacteria</taxon>
        <taxon>Pseudomonadati</taxon>
        <taxon>Pseudomonadota</taxon>
        <taxon>Alphaproteobacteria</taxon>
        <taxon>Rhodobacterales</taxon>
        <taxon>Paracoccaceae</taxon>
        <taxon>Falsirhodobacter</taxon>
    </lineage>
</organism>
<dbReference type="SUPFAM" id="SSF141086">
    <property type="entry name" value="Agglutinin HPA-like"/>
    <property type="match status" value="1"/>
</dbReference>
<dbReference type="PANTHER" id="PTHR46938:SF1">
    <property type="entry name" value="DISCOIDIN-1 SUBUNIT A-RELATED"/>
    <property type="match status" value="1"/>
</dbReference>
<accession>A0A8J8MSN8</accession>